<accession>A0A1G2QCT3</accession>
<dbReference type="Proteomes" id="UP000177043">
    <property type="component" value="Unassembled WGS sequence"/>
</dbReference>
<organism evidence="1 2">
    <name type="scientific">Candidatus Vogelbacteria bacterium RIFOXYD1_FULL_44_32</name>
    <dbReference type="NCBI Taxonomy" id="1802438"/>
    <lineage>
        <taxon>Bacteria</taxon>
        <taxon>Candidatus Vogeliibacteriota</taxon>
    </lineage>
</organism>
<evidence type="ECO:0000313" key="2">
    <source>
        <dbReference type="Proteomes" id="UP000177043"/>
    </source>
</evidence>
<name>A0A1G2QCT3_9BACT</name>
<reference evidence="1 2" key="1">
    <citation type="journal article" date="2016" name="Nat. Commun.">
        <title>Thousands of microbial genomes shed light on interconnected biogeochemical processes in an aquifer system.</title>
        <authorList>
            <person name="Anantharaman K."/>
            <person name="Brown C.T."/>
            <person name="Hug L.A."/>
            <person name="Sharon I."/>
            <person name="Castelle C.J."/>
            <person name="Probst A.J."/>
            <person name="Thomas B.C."/>
            <person name="Singh A."/>
            <person name="Wilkins M.J."/>
            <person name="Karaoz U."/>
            <person name="Brodie E.L."/>
            <person name="Williams K.H."/>
            <person name="Hubbard S.S."/>
            <person name="Banfield J.F."/>
        </authorList>
    </citation>
    <scope>NUCLEOTIDE SEQUENCE [LARGE SCALE GENOMIC DNA]</scope>
</reference>
<evidence type="ECO:0000313" key="1">
    <source>
        <dbReference type="EMBL" id="OHA58395.1"/>
    </source>
</evidence>
<protein>
    <submittedName>
        <fullName evidence="1">Uncharacterized protein</fullName>
    </submittedName>
</protein>
<dbReference type="AlphaFoldDB" id="A0A1G2QCT3"/>
<comment type="caution">
    <text evidence="1">The sequence shown here is derived from an EMBL/GenBank/DDBJ whole genome shotgun (WGS) entry which is preliminary data.</text>
</comment>
<sequence length="86" mass="9889">MLKDFFKGLASLLLVIVFFWGGIWLSLDSILPPVEVTRSWPNHQVIRVRVVEGDCWVTKPAVWLQTYDGPITYLWGPSVEQLAEMK</sequence>
<proteinExistence type="predicted"/>
<gene>
    <name evidence="1" type="ORF">A2571_01280</name>
</gene>
<dbReference type="EMBL" id="MHTJ01000003">
    <property type="protein sequence ID" value="OHA58395.1"/>
    <property type="molecule type" value="Genomic_DNA"/>
</dbReference>